<proteinExistence type="predicted"/>
<feature type="domain" description="HD-GYP" evidence="1">
    <location>
        <begin position="105"/>
        <end position="301"/>
    </location>
</feature>
<name>A0A498R2L2_9FIRM</name>
<dbReference type="InterPro" id="IPR003607">
    <property type="entry name" value="HD/PDEase_dom"/>
</dbReference>
<gene>
    <name evidence="2" type="ORF">LUCI_0841</name>
</gene>
<dbReference type="PROSITE" id="PS51832">
    <property type="entry name" value="HD_GYP"/>
    <property type="match status" value="1"/>
</dbReference>
<keyword evidence="3" id="KW-1185">Reference proteome</keyword>
<evidence type="ECO:0000259" key="1">
    <source>
        <dbReference type="PROSITE" id="PS51832"/>
    </source>
</evidence>
<dbReference type="OrthoDB" id="1677843at2"/>
<dbReference type="Gene3D" id="1.10.3210.10">
    <property type="entry name" value="Hypothetical protein af1432"/>
    <property type="match status" value="1"/>
</dbReference>
<dbReference type="CDD" id="cd00077">
    <property type="entry name" value="HDc"/>
    <property type="match status" value="1"/>
</dbReference>
<dbReference type="Pfam" id="PF13487">
    <property type="entry name" value="HD_5"/>
    <property type="match status" value="1"/>
</dbReference>
<dbReference type="AlphaFoldDB" id="A0A498R2L2"/>
<dbReference type="InterPro" id="IPR037522">
    <property type="entry name" value="HD_GYP_dom"/>
</dbReference>
<reference evidence="2 3" key="1">
    <citation type="submission" date="2018-06" db="EMBL/GenBank/DDBJ databases">
        <authorList>
            <person name="Strepis N."/>
        </authorList>
    </citation>
    <scope>NUCLEOTIDE SEQUENCE [LARGE SCALE GENOMIC DNA]</scope>
    <source>
        <strain evidence="2">LUCI</strain>
    </source>
</reference>
<organism evidence="2 3">
    <name type="scientific">Lucifera butyrica</name>
    <dbReference type="NCBI Taxonomy" id="1351585"/>
    <lineage>
        <taxon>Bacteria</taxon>
        <taxon>Bacillati</taxon>
        <taxon>Bacillota</taxon>
        <taxon>Negativicutes</taxon>
        <taxon>Veillonellales</taxon>
        <taxon>Veillonellaceae</taxon>
        <taxon>Lucifera</taxon>
    </lineage>
</organism>
<dbReference type="RefSeq" id="WP_122626611.1">
    <property type="nucleotide sequence ID" value="NZ_UPPP01000057.1"/>
</dbReference>
<dbReference type="EMBL" id="UPPP01000057">
    <property type="protein sequence ID" value="VBB05631.1"/>
    <property type="molecule type" value="Genomic_DNA"/>
</dbReference>
<dbReference type="PANTHER" id="PTHR43155:SF2">
    <property type="entry name" value="CYCLIC DI-GMP PHOSPHODIESTERASE PA4108"/>
    <property type="match status" value="1"/>
</dbReference>
<dbReference type="Proteomes" id="UP000277811">
    <property type="component" value="Unassembled WGS sequence"/>
</dbReference>
<accession>A0A498R2L2</accession>
<protein>
    <recommendedName>
        <fullName evidence="1">HD-GYP domain-containing protein</fullName>
    </recommendedName>
</protein>
<evidence type="ECO:0000313" key="3">
    <source>
        <dbReference type="Proteomes" id="UP000277811"/>
    </source>
</evidence>
<dbReference type="PANTHER" id="PTHR43155">
    <property type="entry name" value="CYCLIC DI-GMP PHOSPHODIESTERASE PA4108-RELATED"/>
    <property type="match status" value="1"/>
</dbReference>
<sequence length="354" mass="39640">MRRILLENIVPGMKLVKPLYSAEGNVLLNAGIELNERYISRLKELDVSYIYIEDDLTGDIEISDVISDETRIESVAGVKDIVDRVKVGKGIDASQAKQVTNTLADELSRNHDVLLNFTDMRTKNDYLFSHSVNVCILSIMTALSLGFDELRLRDLGVGALLHDVGKTRIAEDILNKTERLTAAEAEEIKKHPQYGFEVLRKNPDISLLSAHCAFQHHERYDGSGYPRGIKAEEIHIFSRIVAIADVYDALTADVSYRKALPVYEALAIIMKSGGTYFDEELVNAFADNIAIYPVGCVVRLNTGEFGVVVSSTRENKTKPVVRIISDENKQRINRLVEVDLAQNSRVYIADIVER</sequence>
<evidence type="ECO:0000313" key="2">
    <source>
        <dbReference type="EMBL" id="VBB05631.1"/>
    </source>
</evidence>
<dbReference type="SUPFAM" id="SSF109604">
    <property type="entry name" value="HD-domain/PDEase-like"/>
    <property type="match status" value="1"/>
</dbReference>
<dbReference type="SMART" id="SM00471">
    <property type="entry name" value="HDc"/>
    <property type="match status" value="1"/>
</dbReference>